<dbReference type="AlphaFoldDB" id="A0A915I717"/>
<keyword evidence="1" id="KW-1185">Reference proteome</keyword>
<sequence>MEITVGRFPQNCNYPFRPKWSCRLNIASCWRSVPFRPADKDNISRAGEHLFLSTYTLKHTWVIERGKRDGCFAQAYVTVLCPPGRVVSSYSLSLTNM</sequence>
<accession>A0A915I717</accession>
<evidence type="ECO:0000313" key="2">
    <source>
        <dbReference type="WBParaSite" id="nRc.2.0.1.t09934-RA"/>
    </source>
</evidence>
<name>A0A915I717_ROMCU</name>
<dbReference type="Proteomes" id="UP000887565">
    <property type="component" value="Unplaced"/>
</dbReference>
<evidence type="ECO:0000313" key="1">
    <source>
        <dbReference type="Proteomes" id="UP000887565"/>
    </source>
</evidence>
<dbReference type="WBParaSite" id="nRc.2.0.1.t09934-RA">
    <property type="protein sequence ID" value="nRc.2.0.1.t09934-RA"/>
    <property type="gene ID" value="nRc.2.0.1.g09934"/>
</dbReference>
<organism evidence="1 2">
    <name type="scientific">Romanomermis culicivorax</name>
    <name type="common">Nematode worm</name>
    <dbReference type="NCBI Taxonomy" id="13658"/>
    <lineage>
        <taxon>Eukaryota</taxon>
        <taxon>Metazoa</taxon>
        <taxon>Ecdysozoa</taxon>
        <taxon>Nematoda</taxon>
        <taxon>Enoplea</taxon>
        <taxon>Dorylaimia</taxon>
        <taxon>Mermithida</taxon>
        <taxon>Mermithoidea</taxon>
        <taxon>Mermithidae</taxon>
        <taxon>Romanomermis</taxon>
    </lineage>
</organism>
<protein>
    <submittedName>
        <fullName evidence="2">Uncharacterized protein</fullName>
    </submittedName>
</protein>
<reference evidence="2" key="1">
    <citation type="submission" date="2022-11" db="UniProtKB">
        <authorList>
            <consortium name="WormBaseParasite"/>
        </authorList>
    </citation>
    <scope>IDENTIFICATION</scope>
</reference>
<proteinExistence type="predicted"/>